<comment type="caution">
    <text evidence="1">The sequence shown here is derived from an EMBL/GenBank/DDBJ whole genome shotgun (WGS) entry which is preliminary data.</text>
</comment>
<proteinExistence type="predicted"/>
<gene>
    <name evidence="1" type="ORF">PORY_000300</name>
</gene>
<name>A0ACB7CHH8_9ASCO</name>
<protein>
    <submittedName>
        <fullName evidence="1">Uncharacterized protein</fullName>
    </submittedName>
</protein>
<organism evidence="1 2">
    <name type="scientific">Pneumocystis oryctolagi</name>
    <dbReference type="NCBI Taxonomy" id="42067"/>
    <lineage>
        <taxon>Eukaryota</taxon>
        <taxon>Fungi</taxon>
        <taxon>Dikarya</taxon>
        <taxon>Ascomycota</taxon>
        <taxon>Taphrinomycotina</taxon>
        <taxon>Pneumocystomycetes</taxon>
        <taxon>Pneumocystaceae</taxon>
        <taxon>Pneumocystis</taxon>
    </lineage>
</organism>
<evidence type="ECO:0000313" key="2">
    <source>
        <dbReference type="Proteomes" id="UP000768646"/>
    </source>
</evidence>
<evidence type="ECO:0000313" key="1">
    <source>
        <dbReference type="EMBL" id="KAG4306312.1"/>
    </source>
</evidence>
<keyword evidence="2" id="KW-1185">Reference proteome</keyword>
<dbReference type="Proteomes" id="UP000768646">
    <property type="component" value="Unassembled WGS sequence"/>
</dbReference>
<sequence length="618" mass="72236">MLKTVHLQSLFDKIQKLSHTNTFDCRKNDTIKNLLKEAQEIHGIDNFKSFFECEAKQILYDVAVKEDSTLSQDEKFAKFYPILDASIVGQQNDILDDMLPFILFEDLMDLHIVSDCNKLFDFLNSRISFLTENGINGTKGKGLVLLRLCNELLRRLSKTKDSLFCGNVLMFLSNVFPLGERSGLNLRGDFHVENVTVLDDLKNIMNEDLKKMDEILKEDGLLNIKEKRNEIHEHEKREKNFMETFYTIFWSTQKFFSDPSLLYNSKEFQEFKSNTSVILDKIKSLEDEHLKTNEVKSESRKGDRKKKVDSFKHQLSQDYLQTYFSPKFLTNYKLLKLELSDPKFRKQILIQYLILLDYLSTLTETEKNKLEKTKAINRLLQPTYLLSQEDELWVNETLSKVNNILGSTVPDGQYFLQCIHLILSYEKNWVNWKLQGCSSFEEAPIPESYIEDIRKKCEKLSEPPKAYKYPLGNLTLTRLWEKGGTHAIENMSVPENFTHLNLKKLLEYSDQDTNSEAKDGNNFFSSEKNTVKSWKALKILSHSKLHLFNKLNDQTLEAITQIEEFMSPSLDKNTSNFDKSFEKIQKSPQKSYVNVNNKRIIEQETENDVQFEKRAKMD</sequence>
<accession>A0ACB7CHH8</accession>
<dbReference type="EMBL" id="JABTEG010000001">
    <property type="protein sequence ID" value="KAG4306312.1"/>
    <property type="molecule type" value="Genomic_DNA"/>
</dbReference>
<reference evidence="1 2" key="1">
    <citation type="journal article" date="2021" name="Commun. Biol.">
        <title>Genomic insights into the host specific adaptation of the Pneumocystis genus.</title>
        <authorList>
            <person name="Cisse O.H."/>
            <person name="Ma L."/>
            <person name="Dekker J.P."/>
            <person name="Khil P.P."/>
            <person name="Youn J.-H."/>
            <person name="Brenchley J.M."/>
            <person name="Blair R."/>
            <person name="Pahar B."/>
            <person name="Chabe M."/>
            <person name="Van Rompay K.K.A."/>
            <person name="Keesler R."/>
            <person name="Sukura A."/>
            <person name="Hirsch V."/>
            <person name="Kutty G."/>
            <person name="Liu Y."/>
            <person name="Peng L."/>
            <person name="Chen J."/>
            <person name="Song J."/>
            <person name="Weissenbacher-Lang C."/>
            <person name="Xu J."/>
            <person name="Upham N.S."/>
            <person name="Stajich J.E."/>
            <person name="Cuomo C.A."/>
            <person name="Cushion M.T."/>
            <person name="Kovacs J.A."/>
        </authorList>
    </citation>
    <scope>NUCLEOTIDE SEQUENCE [LARGE SCALE GENOMIC DNA]</scope>
    <source>
        <strain evidence="1 2">RABM</strain>
    </source>
</reference>